<organism evidence="2 3">
    <name type="scientific">Isoptericola hypogeus</name>
    <dbReference type="NCBI Taxonomy" id="300179"/>
    <lineage>
        <taxon>Bacteria</taxon>
        <taxon>Bacillati</taxon>
        <taxon>Actinomycetota</taxon>
        <taxon>Actinomycetes</taxon>
        <taxon>Micrococcales</taxon>
        <taxon>Promicromonosporaceae</taxon>
        <taxon>Isoptericola</taxon>
    </lineage>
</organism>
<sequence>MTDGLPPADTLTVLGGRPLTRVDADAVRGAAALLDGASAGLRAAARGCAAAHGALTRSLWVPDPFVASFTGRSDPADLAARARAADLAADVAALLERRGEGTDRLALRLRLAAGLYERTESVAEQVVGGATTGLLTVVGRVLDTVVLPPLKLGAAVAGLVSPLEVGEREPGPPAWSRPAPPVTRVDTDEGGVLADAWRGAAPFADEAVAGLAWGVDPFGGVPGGAGELATLVRSAMADSDVQVAAIVAGGSHGPPAWAGRPSGTVAEALARTADLYPQGSGAVGRPGAGAPEGSVVVERVTHDDGTTSWTVLVPGTQQLLPTSNPFDALTDLELMAHAAADVTEAVTRALEVAGAAPDEPVVLVGHSLGGIAAVALASSPWFRARHRVGGVVTAGAPTATFVTPRGVPVLHLENDEELVSPADGRSSAENPATRDRVTVGRALRASSDPADRAASGSVSLSHAMPTHLRTLATARASGSVQVADIAGRLERLLDGRSARTWFFAARRVPDPGVVLAPGPDGVSPSSGRTLRRSPAGRRG</sequence>
<dbReference type="Gene3D" id="3.40.50.1820">
    <property type="entry name" value="alpha/beta hydrolase"/>
    <property type="match status" value="1"/>
</dbReference>
<proteinExistence type="predicted"/>
<reference evidence="2 3" key="1">
    <citation type="journal article" date="2019" name="Int. J. Syst. Evol. Microbiol.">
        <title>The Global Catalogue of Microorganisms (GCM) 10K type strain sequencing project: providing services to taxonomists for standard genome sequencing and annotation.</title>
        <authorList>
            <consortium name="The Broad Institute Genomics Platform"/>
            <consortium name="The Broad Institute Genome Sequencing Center for Infectious Disease"/>
            <person name="Wu L."/>
            <person name="Ma J."/>
        </authorList>
    </citation>
    <scope>NUCLEOTIDE SEQUENCE [LARGE SCALE GENOMIC DNA]</scope>
    <source>
        <strain evidence="2 3">JCM 15589</strain>
    </source>
</reference>
<keyword evidence="3" id="KW-1185">Reference proteome</keyword>
<name>A0ABN2JAX1_9MICO</name>
<evidence type="ECO:0000313" key="2">
    <source>
        <dbReference type="EMBL" id="GAA1720820.1"/>
    </source>
</evidence>
<accession>A0ABN2JAX1</accession>
<evidence type="ECO:0000313" key="3">
    <source>
        <dbReference type="Proteomes" id="UP001501138"/>
    </source>
</evidence>
<feature type="region of interest" description="Disordered" evidence="1">
    <location>
        <begin position="512"/>
        <end position="539"/>
    </location>
</feature>
<dbReference type="EMBL" id="BAAAPM010000003">
    <property type="protein sequence ID" value="GAA1720820.1"/>
    <property type="molecule type" value="Genomic_DNA"/>
</dbReference>
<comment type="caution">
    <text evidence="2">The sequence shown here is derived from an EMBL/GenBank/DDBJ whole genome shotgun (WGS) entry which is preliminary data.</text>
</comment>
<evidence type="ECO:0008006" key="4">
    <source>
        <dbReference type="Google" id="ProtNLM"/>
    </source>
</evidence>
<dbReference type="RefSeq" id="WP_344247309.1">
    <property type="nucleotide sequence ID" value="NZ_BAAAPM010000003.1"/>
</dbReference>
<dbReference type="Proteomes" id="UP001501138">
    <property type="component" value="Unassembled WGS sequence"/>
</dbReference>
<dbReference type="SUPFAM" id="SSF53474">
    <property type="entry name" value="alpha/beta-Hydrolases"/>
    <property type="match status" value="1"/>
</dbReference>
<protein>
    <recommendedName>
        <fullName evidence="4">PGAP1-like protein</fullName>
    </recommendedName>
</protein>
<evidence type="ECO:0000256" key="1">
    <source>
        <dbReference type="SAM" id="MobiDB-lite"/>
    </source>
</evidence>
<gene>
    <name evidence="2" type="ORF">GCM10009809_15590</name>
</gene>
<feature type="compositionally biased region" description="Low complexity" evidence="1">
    <location>
        <begin position="441"/>
        <end position="455"/>
    </location>
</feature>
<dbReference type="InterPro" id="IPR029058">
    <property type="entry name" value="AB_hydrolase_fold"/>
</dbReference>
<feature type="region of interest" description="Disordered" evidence="1">
    <location>
        <begin position="418"/>
        <end position="461"/>
    </location>
</feature>
<feature type="compositionally biased region" description="Basic residues" evidence="1">
    <location>
        <begin position="529"/>
        <end position="539"/>
    </location>
</feature>